<protein>
    <recommendedName>
        <fullName evidence="8">Acetyl-CoA synthetase-like protein</fullName>
    </recommendedName>
</protein>
<feature type="domain" description="AMP-dependent synthetase/ligase" evidence="3">
    <location>
        <begin position="72"/>
        <end position="458"/>
    </location>
</feature>
<feature type="transmembrane region" description="Helical" evidence="2">
    <location>
        <begin position="127"/>
        <end position="148"/>
    </location>
</feature>
<dbReference type="PANTHER" id="PTHR43347:SF3">
    <property type="entry name" value="ACYL-COA SYNTHETASE SHORT-CHAIN FAMILY MEMBER 3, MITOCHONDRIAL"/>
    <property type="match status" value="1"/>
</dbReference>
<keyword evidence="2" id="KW-0812">Transmembrane</keyword>
<evidence type="ECO:0000259" key="5">
    <source>
        <dbReference type="Pfam" id="PF16177"/>
    </source>
</evidence>
<dbReference type="InterPro" id="IPR045851">
    <property type="entry name" value="AMP-bd_C_sf"/>
</dbReference>
<dbReference type="OMA" id="VDNWWST"/>
<sequence>MSSMYSQQRIHGQSIADPEKFWGSIAETIHWHKKPKSVLDVAADGSWTWFKDGEFNMAYELLEANIAKGLGESVAIYWDSPVTSQKRRITYSELLRDVQQFAGAMSAQGVRKGDVVMIYMPMVPEALVAMCACAYIGAVHSVVFGGFASSELAKRIDSATPKLLLTASAGIEEKRVTPYLPLVQKGIQSAKHKPKAIVILQRKGHEAKTPLPADVLEWDEFAQNAKPVTSPTPTKSQDILYTLYTSGTTGAPKGVSRFSAGYAAQLRYQIQHLMNMKAGSTMACLSDIGWVVGHSFIFYAPLLIGASTVLFEGKLPMRGGAEVWRVCEEYNVDVLFCAPTALRALRAGDPESKQLKSRNLNSLKSLMLAGERSEPSIVIHYSDVLKAHVGSHFECIDNYWSSESGSPITGVLQSLKDKPVPKPGSAGPPTPGFDLHIVDDDGKEVPQGTSGNIVLKTPLPPSMLSELWRDSEGRFQKSYMKRFGGKWFDTGDAGLIDEDGFVHIMARSDDIINVAAHRLSTGAFEAVITSIPGVNECCVVGMPDSLKGHVPLAFVVAAKGKAPSFEQVNKLVREEIGNIASLGGMVVLDTPLPKTRSGKTLRRVVRAYVENAAEGQPNKVVDVPATIEDASVLDNVKTQVQRFMETRAKSKAKL</sequence>
<dbReference type="OrthoDB" id="1706066at2759"/>
<dbReference type="InterPro" id="IPR032387">
    <property type="entry name" value="ACAS_N"/>
</dbReference>
<dbReference type="GO" id="GO:0050218">
    <property type="term" value="F:propionate-CoA ligase activity"/>
    <property type="evidence" value="ECO:0007669"/>
    <property type="project" value="TreeGrafter"/>
</dbReference>
<evidence type="ECO:0000313" key="6">
    <source>
        <dbReference type="EMBL" id="ORY76041.1"/>
    </source>
</evidence>
<dbReference type="GeneID" id="63782839"/>
<evidence type="ECO:0000256" key="1">
    <source>
        <dbReference type="ARBA" id="ARBA00006432"/>
    </source>
</evidence>
<feature type="domain" description="AMP-binding enzyme C-terminal" evidence="4">
    <location>
        <begin position="524"/>
        <end position="599"/>
    </location>
</feature>
<dbReference type="Proteomes" id="UP000193685">
    <property type="component" value="Unassembled WGS sequence"/>
</dbReference>
<dbReference type="Pfam" id="PF00501">
    <property type="entry name" value="AMP-binding"/>
    <property type="match status" value="1"/>
</dbReference>
<dbReference type="SUPFAM" id="SSF56801">
    <property type="entry name" value="Acetyl-CoA synthetase-like"/>
    <property type="match status" value="1"/>
</dbReference>
<proteinExistence type="inferred from homology"/>
<feature type="domain" description="Acetyl-coenzyme A synthetase N-terminal" evidence="5">
    <location>
        <begin position="8"/>
        <end position="59"/>
    </location>
</feature>
<keyword evidence="7" id="KW-1185">Reference proteome</keyword>
<organism evidence="6 7">
    <name type="scientific">Protomyces lactucae-debilis</name>
    <dbReference type="NCBI Taxonomy" id="2754530"/>
    <lineage>
        <taxon>Eukaryota</taxon>
        <taxon>Fungi</taxon>
        <taxon>Dikarya</taxon>
        <taxon>Ascomycota</taxon>
        <taxon>Taphrinomycotina</taxon>
        <taxon>Taphrinomycetes</taxon>
        <taxon>Taphrinales</taxon>
        <taxon>Protomycetaceae</taxon>
        <taxon>Protomyces</taxon>
    </lineage>
</organism>
<dbReference type="Pfam" id="PF13193">
    <property type="entry name" value="AMP-binding_C"/>
    <property type="match status" value="1"/>
</dbReference>
<dbReference type="InterPro" id="IPR000873">
    <property type="entry name" value="AMP-dep_synth/lig_dom"/>
</dbReference>
<dbReference type="RefSeq" id="XP_040722494.1">
    <property type="nucleotide sequence ID" value="XM_040866240.1"/>
</dbReference>
<evidence type="ECO:0008006" key="8">
    <source>
        <dbReference type="Google" id="ProtNLM"/>
    </source>
</evidence>
<evidence type="ECO:0000256" key="2">
    <source>
        <dbReference type="SAM" id="Phobius"/>
    </source>
</evidence>
<dbReference type="PANTHER" id="PTHR43347">
    <property type="entry name" value="ACYL-COA SYNTHETASE"/>
    <property type="match status" value="1"/>
</dbReference>
<name>A0A1Y2EWQ3_PROLT</name>
<keyword evidence="2" id="KW-0472">Membrane</keyword>
<comment type="caution">
    <text evidence="6">The sequence shown here is derived from an EMBL/GenBank/DDBJ whole genome shotgun (WGS) entry which is preliminary data.</text>
</comment>
<evidence type="ECO:0000313" key="7">
    <source>
        <dbReference type="Proteomes" id="UP000193685"/>
    </source>
</evidence>
<dbReference type="AlphaFoldDB" id="A0A1Y2EWQ3"/>
<dbReference type="Pfam" id="PF16177">
    <property type="entry name" value="ACAS_N"/>
    <property type="match status" value="1"/>
</dbReference>
<dbReference type="Gene3D" id="3.30.300.30">
    <property type="match status" value="1"/>
</dbReference>
<accession>A0A1Y2EWQ3</accession>
<dbReference type="EMBL" id="MCFI01000024">
    <property type="protein sequence ID" value="ORY76041.1"/>
    <property type="molecule type" value="Genomic_DNA"/>
</dbReference>
<dbReference type="Gene3D" id="3.40.50.12780">
    <property type="entry name" value="N-terminal domain of ligase-like"/>
    <property type="match status" value="1"/>
</dbReference>
<dbReference type="InterPro" id="IPR025110">
    <property type="entry name" value="AMP-bd_C"/>
</dbReference>
<reference evidence="6 7" key="1">
    <citation type="submission" date="2016-07" db="EMBL/GenBank/DDBJ databases">
        <title>Pervasive Adenine N6-methylation of Active Genes in Fungi.</title>
        <authorList>
            <consortium name="DOE Joint Genome Institute"/>
            <person name="Mondo S.J."/>
            <person name="Dannebaum R.O."/>
            <person name="Kuo R.C."/>
            <person name="Labutti K."/>
            <person name="Haridas S."/>
            <person name="Kuo A."/>
            <person name="Salamov A."/>
            <person name="Ahrendt S.R."/>
            <person name="Lipzen A."/>
            <person name="Sullivan W."/>
            <person name="Andreopoulos W.B."/>
            <person name="Clum A."/>
            <person name="Lindquist E."/>
            <person name="Daum C."/>
            <person name="Ramamoorthy G.K."/>
            <person name="Gryganskyi A."/>
            <person name="Culley D."/>
            <person name="Magnuson J.K."/>
            <person name="James T.Y."/>
            <person name="O'Malley M.A."/>
            <person name="Stajich J.E."/>
            <person name="Spatafora J.W."/>
            <person name="Visel A."/>
            <person name="Grigoriev I.V."/>
        </authorList>
    </citation>
    <scope>NUCLEOTIDE SEQUENCE [LARGE SCALE GENOMIC DNA]</scope>
    <source>
        <strain evidence="6 7">12-1054</strain>
    </source>
</reference>
<gene>
    <name evidence="6" type="ORF">BCR37DRAFT_167406</name>
</gene>
<evidence type="ECO:0000259" key="4">
    <source>
        <dbReference type="Pfam" id="PF13193"/>
    </source>
</evidence>
<keyword evidence="2" id="KW-1133">Transmembrane helix</keyword>
<dbReference type="STRING" id="56484.A0A1Y2EWQ3"/>
<comment type="similarity">
    <text evidence="1">Belongs to the ATP-dependent AMP-binding enzyme family.</text>
</comment>
<dbReference type="InterPro" id="IPR042099">
    <property type="entry name" value="ANL_N_sf"/>
</dbReference>
<evidence type="ECO:0000259" key="3">
    <source>
        <dbReference type="Pfam" id="PF00501"/>
    </source>
</evidence>